<reference evidence="1 2" key="1">
    <citation type="journal article" date="2022" name="Allergy">
        <title>Genome assembly and annotation of Periplaneta americana reveal a comprehensive cockroach allergen profile.</title>
        <authorList>
            <person name="Wang L."/>
            <person name="Xiong Q."/>
            <person name="Saelim N."/>
            <person name="Wang L."/>
            <person name="Nong W."/>
            <person name="Wan A.T."/>
            <person name="Shi M."/>
            <person name="Liu X."/>
            <person name="Cao Q."/>
            <person name="Hui J.H.L."/>
            <person name="Sookrung N."/>
            <person name="Leung T.F."/>
            <person name="Tungtrongchitr A."/>
            <person name="Tsui S.K.W."/>
        </authorList>
    </citation>
    <scope>NUCLEOTIDE SEQUENCE [LARGE SCALE GENOMIC DNA]</scope>
    <source>
        <strain evidence="1">PWHHKU_190912</strain>
    </source>
</reference>
<dbReference type="PANTHER" id="PTHR47027">
    <property type="entry name" value="REVERSE TRANSCRIPTASE DOMAIN-CONTAINING PROTEIN"/>
    <property type="match status" value="1"/>
</dbReference>
<gene>
    <name evidence="1" type="ORF">ANN_13796</name>
</gene>
<proteinExistence type="predicted"/>
<dbReference type="PANTHER" id="PTHR47027:SF20">
    <property type="entry name" value="REVERSE TRANSCRIPTASE-LIKE PROTEIN WITH RNA-DIRECTED DNA POLYMERASE DOMAIN"/>
    <property type="match status" value="1"/>
</dbReference>
<accession>A0ABQ8SW32</accession>
<sequence>MGNACYYSVEKLLSSSLLSKNLKVRIYKTVILPVLLYDCETWTLTLREEHRLRVFANKVLRKIFGVKRDEVTGEWRKLHNTELHSLYSSPNIIRNIKSRRLRWAGHVARMGESRNAYRVLVGRPEGKRPLGRPRRRWEDNIKMDLREVGYDDRDWINLAQDRDRWRAYVRAAMNLRFPYESIKRVKKRISNSDQTKHQNSKWKESFKDPKLIPDLPRKSEFRLITGHDCLSKHLRRIGVLNSPKCLLCTREEDMEMEHLANCETLRAFVDLPSKYWEARRMMSLLYENPDPDLKKLKRSCNHDNKSYCCAAIKLLMRISWTTTEGDASEIETLGHVLGACPYGESLRIHRHHAIRTKLADSLRKLKYTVYGEVHGTADNGSNRHIDIIAIIESLSKGIIIDPTTRFETYKGQPENVHEEKRAIYVPTIPYYEDKYQLHDISVTGLMFGARGTIPNLSFQFCKTLELHKSFLNELVLLIIRESVKLLRNHLYGL</sequence>
<evidence type="ECO:0000313" key="2">
    <source>
        <dbReference type="Proteomes" id="UP001148838"/>
    </source>
</evidence>
<evidence type="ECO:0000313" key="1">
    <source>
        <dbReference type="EMBL" id="KAJ4437857.1"/>
    </source>
</evidence>
<evidence type="ECO:0008006" key="3">
    <source>
        <dbReference type="Google" id="ProtNLM"/>
    </source>
</evidence>
<protein>
    <recommendedName>
        <fullName evidence="3">Reverse transcriptase</fullName>
    </recommendedName>
</protein>
<keyword evidence="2" id="KW-1185">Reference proteome</keyword>
<dbReference type="Proteomes" id="UP001148838">
    <property type="component" value="Unassembled WGS sequence"/>
</dbReference>
<dbReference type="EMBL" id="JAJSOF020000019">
    <property type="protein sequence ID" value="KAJ4437857.1"/>
    <property type="molecule type" value="Genomic_DNA"/>
</dbReference>
<comment type="caution">
    <text evidence="1">The sequence shown here is derived from an EMBL/GenBank/DDBJ whole genome shotgun (WGS) entry which is preliminary data.</text>
</comment>
<name>A0ABQ8SW32_PERAM</name>
<organism evidence="1 2">
    <name type="scientific">Periplaneta americana</name>
    <name type="common">American cockroach</name>
    <name type="synonym">Blatta americana</name>
    <dbReference type="NCBI Taxonomy" id="6978"/>
    <lineage>
        <taxon>Eukaryota</taxon>
        <taxon>Metazoa</taxon>
        <taxon>Ecdysozoa</taxon>
        <taxon>Arthropoda</taxon>
        <taxon>Hexapoda</taxon>
        <taxon>Insecta</taxon>
        <taxon>Pterygota</taxon>
        <taxon>Neoptera</taxon>
        <taxon>Polyneoptera</taxon>
        <taxon>Dictyoptera</taxon>
        <taxon>Blattodea</taxon>
        <taxon>Blattoidea</taxon>
        <taxon>Blattidae</taxon>
        <taxon>Blattinae</taxon>
        <taxon>Periplaneta</taxon>
    </lineage>
</organism>